<dbReference type="GO" id="GO:0031593">
    <property type="term" value="F:polyubiquitin modification-dependent protein binding"/>
    <property type="evidence" value="ECO:0007669"/>
    <property type="project" value="TreeGrafter"/>
</dbReference>
<name>A0A0D3H861_9ORYZ</name>
<dbReference type="PANTHER" id="PTHR10621:SF33">
    <property type="entry name" value="OS09G0481650 PROTEIN"/>
    <property type="match status" value="1"/>
</dbReference>
<dbReference type="GO" id="GO:0005829">
    <property type="term" value="C:cytosol"/>
    <property type="evidence" value="ECO:0007669"/>
    <property type="project" value="TreeGrafter"/>
</dbReference>
<evidence type="ECO:0000313" key="1">
    <source>
        <dbReference type="EnsemblPlants" id="OBART09G14200.1"/>
    </source>
</evidence>
<evidence type="ECO:0000313" key="2">
    <source>
        <dbReference type="Proteomes" id="UP000026960"/>
    </source>
</evidence>
<keyword evidence="2" id="KW-1185">Reference proteome</keyword>
<reference evidence="1" key="1">
    <citation type="journal article" date="2009" name="Rice">
        <title>De Novo Next Generation Sequencing of Plant Genomes.</title>
        <authorList>
            <person name="Rounsley S."/>
            <person name="Marri P.R."/>
            <person name="Yu Y."/>
            <person name="He R."/>
            <person name="Sisneros N."/>
            <person name="Goicoechea J.L."/>
            <person name="Lee S.J."/>
            <person name="Angelova A."/>
            <person name="Kudrna D."/>
            <person name="Luo M."/>
            <person name="Affourtit J."/>
            <person name="Desany B."/>
            <person name="Knight J."/>
            <person name="Niazi F."/>
            <person name="Egholm M."/>
            <person name="Wing R.A."/>
        </authorList>
    </citation>
    <scope>NUCLEOTIDE SEQUENCE [LARGE SCALE GENOMIC DNA]</scope>
    <source>
        <strain evidence="1">cv. IRGC 105608</strain>
    </source>
</reference>
<dbReference type="InterPro" id="IPR029071">
    <property type="entry name" value="Ubiquitin-like_domsf"/>
</dbReference>
<dbReference type="EnsemblPlants" id="OBART09G14200.1">
    <property type="protein sequence ID" value="OBART09G14200.1"/>
    <property type="gene ID" value="OBART09G14200"/>
</dbReference>
<protein>
    <recommendedName>
        <fullName evidence="3">Ubiquitin-like domain-containing protein</fullName>
    </recommendedName>
</protein>
<organism evidence="1">
    <name type="scientific">Oryza barthii</name>
    <dbReference type="NCBI Taxonomy" id="65489"/>
    <lineage>
        <taxon>Eukaryota</taxon>
        <taxon>Viridiplantae</taxon>
        <taxon>Streptophyta</taxon>
        <taxon>Embryophyta</taxon>
        <taxon>Tracheophyta</taxon>
        <taxon>Spermatophyta</taxon>
        <taxon>Magnoliopsida</taxon>
        <taxon>Liliopsida</taxon>
        <taxon>Poales</taxon>
        <taxon>Poaceae</taxon>
        <taxon>BOP clade</taxon>
        <taxon>Oryzoideae</taxon>
        <taxon>Oryzeae</taxon>
        <taxon>Oryzinae</taxon>
        <taxon>Oryza</taxon>
    </lineage>
</organism>
<sequence>MDVTFVCAGEESFKMEVGFFDTVHDIKQKLQSRRGWPAAALEERAFPLPRDGAYFFIHRQSVMDESRSFEWHGVAAGDEVVVFEGSVTRPPTY</sequence>
<dbReference type="GO" id="GO:0070628">
    <property type="term" value="F:proteasome binding"/>
    <property type="evidence" value="ECO:0007669"/>
    <property type="project" value="TreeGrafter"/>
</dbReference>
<dbReference type="STRING" id="65489.A0A0D3H861"/>
<evidence type="ECO:0008006" key="3">
    <source>
        <dbReference type="Google" id="ProtNLM"/>
    </source>
</evidence>
<dbReference type="Gene3D" id="3.10.20.90">
    <property type="entry name" value="Phosphatidylinositol 3-kinase Catalytic Subunit, Chain A, domain 1"/>
    <property type="match status" value="1"/>
</dbReference>
<dbReference type="PANTHER" id="PTHR10621">
    <property type="entry name" value="UV EXCISION REPAIR PROTEIN RAD23"/>
    <property type="match status" value="1"/>
</dbReference>
<dbReference type="GO" id="GO:0043130">
    <property type="term" value="F:ubiquitin binding"/>
    <property type="evidence" value="ECO:0007669"/>
    <property type="project" value="TreeGrafter"/>
</dbReference>
<dbReference type="HOGENOM" id="CLU_2578814_0_0_1"/>
<reference evidence="1" key="2">
    <citation type="submission" date="2015-03" db="UniProtKB">
        <authorList>
            <consortium name="EnsemblPlants"/>
        </authorList>
    </citation>
    <scope>IDENTIFICATION</scope>
</reference>
<dbReference type="Gramene" id="OBART09G14200.1">
    <property type="protein sequence ID" value="OBART09G14200.1"/>
    <property type="gene ID" value="OBART09G14200"/>
</dbReference>
<dbReference type="Proteomes" id="UP000026960">
    <property type="component" value="Chromosome 9"/>
</dbReference>
<dbReference type="SUPFAM" id="SSF54236">
    <property type="entry name" value="Ubiquitin-like"/>
    <property type="match status" value="1"/>
</dbReference>
<dbReference type="CDD" id="cd17039">
    <property type="entry name" value="Ubl_ubiquitin_like"/>
    <property type="match status" value="1"/>
</dbReference>
<dbReference type="eggNOG" id="KOG0001">
    <property type="taxonomic scope" value="Eukaryota"/>
</dbReference>
<dbReference type="GO" id="GO:0043161">
    <property type="term" value="P:proteasome-mediated ubiquitin-dependent protein catabolic process"/>
    <property type="evidence" value="ECO:0007669"/>
    <property type="project" value="TreeGrafter"/>
</dbReference>
<dbReference type="GO" id="GO:0005654">
    <property type="term" value="C:nucleoplasm"/>
    <property type="evidence" value="ECO:0007669"/>
    <property type="project" value="TreeGrafter"/>
</dbReference>
<dbReference type="PaxDb" id="65489-OBART09G14200.1"/>
<proteinExistence type="predicted"/>
<accession>A0A0D3H861</accession>
<dbReference type="AlphaFoldDB" id="A0A0D3H861"/>